<protein>
    <submittedName>
        <fullName evidence="3">DNA binding domain, excisionase family protein</fullName>
    </submittedName>
</protein>
<dbReference type="InterPro" id="IPR041657">
    <property type="entry name" value="HTH_17"/>
</dbReference>
<name>B9C0U8_9BURK</name>
<evidence type="ECO:0000256" key="1">
    <source>
        <dbReference type="SAM" id="MobiDB-lite"/>
    </source>
</evidence>
<dbReference type="RefSeq" id="WP_006408431.1">
    <property type="nucleotide sequence ID" value="NZ_ACFC01000033.1"/>
</dbReference>
<sequence length="121" mass="13307">MSDQAKLERALTLKEAAELLRVSYSTVYAHKESLGFFKVGGAWRVWPETLRDLGSRTTDSGGNADGGRNIQGRSATLPQTSRVAWDDYDSARKAAIELDKLLQNARIIRVAAGLITCRTQP</sequence>
<proteinExistence type="predicted"/>
<dbReference type="AlphaFoldDB" id="B9C0U8"/>
<organism evidence="3 4">
    <name type="scientific">Burkholderia multivorans CGD2</name>
    <dbReference type="NCBI Taxonomy" id="513052"/>
    <lineage>
        <taxon>Bacteria</taxon>
        <taxon>Pseudomonadati</taxon>
        <taxon>Pseudomonadota</taxon>
        <taxon>Betaproteobacteria</taxon>
        <taxon>Burkholderiales</taxon>
        <taxon>Burkholderiaceae</taxon>
        <taxon>Burkholderia</taxon>
        <taxon>Burkholderia cepacia complex</taxon>
    </lineage>
</organism>
<evidence type="ECO:0000313" key="4">
    <source>
        <dbReference type="Proteomes" id="UP000004535"/>
    </source>
</evidence>
<evidence type="ECO:0000313" key="3">
    <source>
        <dbReference type="EMBL" id="EEE03335.1"/>
    </source>
</evidence>
<dbReference type="GO" id="GO:0003677">
    <property type="term" value="F:DNA binding"/>
    <property type="evidence" value="ECO:0007669"/>
    <property type="project" value="InterPro"/>
</dbReference>
<reference evidence="3 4" key="1">
    <citation type="journal article" date="2012" name="J. Bacteriol.">
        <title>Draft Genome Sequence Determination for Cystic Fibrosis and Chronic Granulomatous Disease Burkholderia multivorans Isolates.</title>
        <authorList>
            <person name="Varga J.J."/>
            <person name="Losada L."/>
            <person name="Zelazny A.M."/>
            <person name="Brinkac L."/>
            <person name="Harkins D."/>
            <person name="Radune D."/>
            <person name="Hostetler J."/>
            <person name="Sampaio E.P."/>
            <person name="Ronning C.M."/>
            <person name="Nierman W.C."/>
            <person name="Greenberg D.E."/>
            <person name="Holland S.M."/>
            <person name="Goldberg J.B."/>
        </authorList>
    </citation>
    <scope>NUCLEOTIDE SEQUENCE [LARGE SCALE GENOMIC DNA]</scope>
    <source>
        <strain evidence="3 4">CGD2</strain>
    </source>
</reference>
<dbReference type="NCBIfam" id="TIGR01764">
    <property type="entry name" value="excise"/>
    <property type="match status" value="1"/>
</dbReference>
<comment type="caution">
    <text evidence="3">The sequence shown here is derived from an EMBL/GenBank/DDBJ whole genome shotgun (WGS) entry which is preliminary data.</text>
</comment>
<dbReference type="Pfam" id="PF12728">
    <property type="entry name" value="HTH_17"/>
    <property type="match status" value="1"/>
</dbReference>
<evidence type="ECO:0000259" key="2">
    <source>
        <dbReference type="Pfam" id="PF12728"/>
    </source>
</evidence>
<dbReference type="InterPro" id="IPR010093">
    <property type="entry name" value="SinI_DNA-bd"/>
</dbReference>
<accession>B9C0U8</accession>
<dbReference type="Proteomes" id="UP000004535">
    <property type="component" value="Unassembled WGS sequence"/>
</dbReference>
<feature type="domain" description="Helix-turn-helix" evidence="2">
    <location>
        <begin position="11"/>
        <end position="45"/>
    </location>
</feature>
<gene>
    <name evidence="3" type="ORF">BURMUCGD2_6738</name>
</gene>
<feature type="region of interest" description="Disordered" evidence="1">
    <location>
        <begin position="53"/>
        <end position="73"/>
    </location>
</feature>
<dbReference type="EMBL" id="ACFC01000033">
    <property type="protein sequence ID" value="EEE03335.1"/>
    <property type="molecule type" value="Genomic_DNA"/>
</dbReference>